<dbReference type="EMBL" id="JAFCIX010000274">
    <property type="protein sequence ID" value="KAH6595762.1"/>
    <property type="molecule type" value="Genomic_DNA"/>
</dbReference>
<dbReference type="Proteomes" id="UP001648503">
    <property type="component" value="Unassembled WGS sequence"/>
</dbReference>
<evidence type="ECO:0000313" key="1">
    <source>
        <dbReference type="EMBL" id="KAH6595762.1"/>
    </source>
</evidence>
<name>A0ABQ8FC99_9FUNG</name>
<keyword evidence="2" id="KW-1185">Reference proteome</keyword>
<proteinExistence type="predicted"/>
<organism evidence="1 2">
    <name type="scientific">Batrachochytrium salamandrivorans</name>
    <dbReference type="NCBI Taxonomy" id="1357716"/>
    <lineage>
        <taxon>Eukaryota</taxon>
        <taxon>Fungi</taxon>
        <taxon>Fungi incertae sedis</taxon>
        <taxon>Chytridiomycota</taxon>
        <taxon>Chytridiomycota incertae sedis</taxon>
        <taxon>Chytridiomycetes</taxon>
        <taxon>Rhizophydiales</taxon>
        <taxon>Rhizophydiales incertae sedis</taxon>
        <taxon>Batrachochytrium</taxon>
    </lineage>
</organism>
<sequence length="105" mass="11699">MKLNACLTLDVWSNIKNKSIVNHMPISDSLTFFLESVSTGEQSHDAKWTTQDMGRMIDSIAGKKCKDVVSFISFYHQMKAQTSKSIADREPTWFSAASSNALGVH</sequence>
<comment type="caution">
    <text evidence="1">The sequence shown here is derived from an EMBL/GenBank/DDBJ whole genome shotgun (WGS) entry which is preliminary data.</text>
</comment>
<protein>
    <submittedName>
        <fullName evidence="1">Uncharacterized protein</fullName>
    </submittedName>
</protein>
<reference evidence="1 2" key="1">
    <citation type="submission" date="2021-02" db="EMBL/GenBank/DDBJ databases">
        <title>Variation within the Batrachochytrium salamandrivorans European outbreak.</title>
        <authorList>
            <person name="Kelly M."/>
            <person name="Pasmans F."/>
            <person name="Shea T.P."/>
            <person name="Munoz J.F."/>
            <person name="Carranza S."/>
            <person name="Cuomo C.A."/>
            <person name="Martel A."/>
        </authorList>
    </citation>
    <scope>NUCLEOTIDE SEQUENCE [LARGE SCALE GENOMIC DNA]</scope>
    <source>
        <strain evidence="1 2">AMFP18/2</strain>
    </source>
</reference>
<evidence type="ECO:0000313" key="2">
    <source>
        <dbReference type="Proteomes" id="UP001648503"/>
    </source>
</evidence>
<accession>A0ABQ8FC99</accession>
<gene>
    <name evidence="1" type="ORF">BASA50_005598</name>
</gene>